<comment type="caution">
    <text evidence="1">The sequence shown here is derived from an EMBL/GenBank/DDBJ whole genome shotgun (WGS) entry which is preliminary data.</text>
</comment>
<dbReference type="AlphaFoldDB" id="A0A645ABM5"/>
<dbReference type="EMBL" id="VSSQ01012967">
    <property type="protein sequence ID" value="MPM50427.1"/>
    <property type="molecule type" value="Genomic_DNA"/>
</dbReference>
<organism evidence="1">
    <name type="scientific">bioreactor metagenome</name>
    <dbReference type="NCBI Taxonomy" id="1076179"/>
    <lineage>
        <taxon>unclassified sequences</taxon>
        <taxon>metagenomes</taxon>
        <taxon>ecological metagenomes</taxon>
    </lineage>
</organism>
<accession>A0A645ABM5</accession>
<sequence>MVRYCVNVIEIYGKTSGNAVTINTGPDHSEPVCLLQYMPVIVDEITRIIGEDSLNRITGPILKRIFQHAYRQARIIFISGNKRAPAGNFHIQWNILIFQFNNPKRETSEERTLFKPRQSIIPVTQTISTTMRAKQFPGRND</sequence>
<name>A0A645ABM5_9ZZZZ</name>
<reference evidence="1" key="1">
    <citation type="submission" date="2019-08" db="EMBL/GenBank/DDBJ databases">
        <authorList>
            <person name="Kucharzyk K."/>
            <person name="Murdoch R.W."/>
            <person name="Higgins S."/>
            <person name="Loffler F."/>
        </authorList>
    </citation>
    <scope>NUCLEOTIDE SEQUENCE</scope>
</reference>
<protein>
    <submittedName>
        <fullName evidence="1">Uncharacterized protein</fullName>
    </submittedName>
</protein>
<gene>
    <name evidence="1" type="ORF">SDC9_97166</name>
</gene>
<evidence type="ECO:0000313" key="1">
    <source>
        <dbReference type="EMBL" id="MPM50427.1"/>
    </source>
</evidence>
<proteinExistence type="predicted"/>